<dbReference type="EMBL" id="NHRT01000001">
    <property type="protein sequence ID" value="OWP26164.1"/>
    <property type="molecule type" value="Genomic_DNA"/>
</dbReference>
<gene>
    <name evidence="1" type="ORF">CA839_09980</name>
</gene>
<accession>A0A246EHQ8</accession>
<dbReference type="AlphaFoldDB" id="A0A246EHQ8"/>
<dbReference type="Proteomes" id="UP000197470">
    <property type="component" value="Unassembled WGS sequence"/>
</dbReference>
<name>A0A246EHQ8_FUSNP</name>
<reference evidence="1 2" key="1">
    <citation type="submission" date="2017-05" db="EMBL/GenBank/DDBJ databases">
        <title>Genome sequencing of Fusobacterium nucleatum subsp. polymorphum KCOM 1001 (=ChDC F119).</title>
        <authorList>
            <person name="Kook J.-K."/>
            <person name="Park S.-N."/>
            <person name="Lim Y.K."/>
            <person name="Roh H."/>
        </authorList>
    </citation>
    <scope>NUCLEOTIDE SEQUENCE [LARGE SCALE GENOMIC DNA]</scope>
    <source>
        <strain evidence="1 2">KCOM 1001</strain>
    </source>
</reference>
<organism evidence="1 2">
    <name type="scientific">Fusobacterium nucleatum subsp. polymorphum</name>
    <name type="common">Fusobacterium polymorphum</name>
    <dbReference type="NCBI Taxonomy" id="76857"/>
    <lineage>
        <taxon>Bacteria</taxon>
        <taxon>Fusobacteriati</taxon>
        <taxon>Fusobacteriota</taxon>
        <taxon>Fusobacteriia</taxon>
        <taxon>Fusobacteriales</taxon>
        <taxon>Fusobacteriaceae</taxon>
        <taxon>Fusobacterium</taxon>
    </lineage>
</organism>
<sequence length="143" mass="16797">MKIVKSKSIMFLLVFLFIFTSVFPMLKETRIYTFTDKNKDNEYRLVSGIGGKLLLTFHDDFERIDKVGENGNYFVIFFFSARNEKVETLSIKNYYIIDKNTNETYKTSEKDITEKGIILNDVDTFLKKKGVLVYDKKILQSLQ</sequence>
<evidence type="ECO:0000313" key="1">
    <source>
        <dbReference type="EMBL" id="OWP26164.1"/>
    </source>
</evidence>
<dbReference type="RefSeq" id="WP_088389262.1">
    <property type="nucleotide sequence ID" value="NZ_NHRT01000001.1"/>
</dbReference>
<comment type="caution">
    <text evidence="1">The sequence shown here is derived from an EMBL/GenBank/DDBJ whole genome shotgun (WGS) entry which is preliminary data.</text>
</comment>
<proteinExistence type="predicted"/>
<protein>
    <submittedName>
        <fullName evidence="1">Uncharacterized protein</fullName>
    </submittedName>
</protein>
<evidence type="ECO:0000313" key="2">
    <source>
        <dbReference type="Proteomes" id="UP000197470"/>
    </source>
</evidence>